<sequence length="634" mass="69026">MNSLSVDGLLKILSFFSFCISFSFSLNPDGLSLLALKAAILKDPTQALISWSDLDSTPCRWVGVICDHTHQRVTSISLSGKNLTGYIPSEIGALSFLMFLDLSQNSFGGPLPHHIATLQNLVHLDISSNNFNGSLPESLSNLTRLSGTLNLSYNAFSGEIPPSFGQFPVMVSLDLRHNNLTGKIPLVGSLLNQGPTAFSGNPYLCGFPLSTPCTEPEAQNPRFLNNPQKPEKDGVSSNGIVENRKVNGGAVTVSVISGVSFVVGIVFVSVWVMKKKWRMAGDKMGKENVRAEVVVMGSGEDHQKGKFVVMDEGFCLELEDLLRASAYVVGKSRSGIVYKVVVGGGKRVGSGSVGGGPVVVAVRRLSEGDAVLRFKEFEAEVEAIGKVKHPNIVRLRAYYYATDEKLLISDFIRNGCLYTALHGGPGNTLPPLSWAVRLRIVRETARALTHIHECSPRRYVHGNIKSSKILLNDDLKPFISGFGLSRLVPTISKSANAASRNKQNLKNQDIPKASVSSSIMYVAPEARPLGARLTQKCDVYSFGILILEILTGRSPDLGPDQNDDGKGLEGLVRKVFREERPLSEIIDPTLLHEVHAKKQVVATFHIALNCTELDPELRPKMRTVSDNLDSIRLL</sequence>
<dbReference type="GO" id="GO:0004672">
    <property type="term" value="F:protein kinase activity"/>
    <property type="evidence" value="ECO:0007669"/>
    <property type="project" value="InterPro"/>
</dbReference>
<dbReference type="AlphaFoldDB" id="A0AAE2C8I6"/>
<dbReference type="InterPro" id="IPR001245">
    <property type="entry name" value="Ser-Thr/Tyr_kinase_cat_dom"/>
</dbReference>
<dbReference type="InterPro" id="IPR032675">
    <property type="entry name" value="LRR_dom_sf"/>
</dbReference>
<dbReference type="PANTHER" id="PTHR48007:SF8">
    <property type="entry name" value="RECEPTOR PROTEIN KINASE-LIKE PROTEIN ZAR1"/>
    <property type="match status" value="1"/>
</dbReference>
<evidence type="ECO:0000256" key="8">
    <source>
        <dbReference type="ARBA" id="ARBA00023180"/>
    </source>
</evidence>
<evidence type="ECO:0000256" key="7">
    <source>
        <dbReference type="ARBA" id="ARBA00023136"/>
    </source>
</evidence>
<keyword evidence="13" id="KW-1185">Reference proteome</keyword>
<dbReference type="SUPFAM" id="SSF52058">
    <property type="entry name" value="L domain-like"/>
    <property type="match status" value="1"/>
</dbReference>
<dbReference type="GO" id="GO:0005524">
    <property type="term" value="F:ATP binding"/>
    <property type="evidence" value="ECO:0007669"/>
    <property type="project" value="InterPro"/>
</dbReference>
<reference evidence="12" key="2">
    <citation type="journal article" date="2024" name="Plant">
        <title>Genomic evolution and insights into agronomic trait innovations of Sesamum species.</title>
        <authorList>
            <person name="Miao H."/>
            <person name="Wang L."/>
            <person name="Qu L."/>
            <person name="Liu H."/>
            <person name="Sun Y."/>
            <person name="Le M."/>
            <person name="Wang Q."/>
            <person name="Wei S."/>
            <person name="Zheng Y."/>
            <person name="Lin W."/>
            <person name="Duan Y."/>
            <person name="Cao H."/>
            <person name="Xiong S."/>
            <person name="Wang X."/>
            <person name="Wei L."/>
            <person name="Li C."/>
            <person name="Ma Q."/>
            <person name="Ju M."/>
            <person name="Zhao R."/>
            <person name="Li G."/>
            <person name="Mu C."/>
            <person name="Tian Q."/>
            <person name="Mei H."/>
            <person name="Zhang T."/>
            <person name="Gao T."/>
            <person name="Zhang H."/>
        </authorList>
    </citation>
    <scope>NUCLEOTIDE SEQUENCE</scope>
    <source>
        <strain evidence="12">3651</strain>
    </source>
</reference>
<keyword evidence="12" id="KW-0675">Receptor</keyword>
<comment type="subcellular location">
    <subcellularLocation>
        <location evidence="1">Membrane</location>
        <topology evidence="1">Single-pass type I membrane protein</topology>
    </subcellularLocation>
</comment>
<keyword evidence="5" id="KW-0677">Repeat</keyword>
<dbReference type="PROSITE" id="PS50011">
    <property type="entry name" value="PROTEIN_KINASE_DOM"/>
    <property type="match status" value="1"/>
</dbReference>
<evidence type="ECO:0000256" key="6">
    <source>
        <dbReference type="ARBA" id="ARBA00022989"/>
    </source>
</evidence>
<dbReference type="Pfam" id="PF00560">
    <property type="entry name" value="LRR_1"/>
    <property type="match status" value="3"/>
</dbReference>
<dbReference type="Proteomes" id="UP001293254">
    <property type="component" value="Unassembled WGS sequence"/>
</dbReference>
<evidence type="ECO:0000256" key="5">
    <source>
        <dbReference type="ARBA" id="ARBA00022737"/>
    </source>
</evidence>
<evidence type="ECO:0000256" key="9">
    <source>
        <dbReference type="SAM" id="MobiDB-lite"/>
    </source>
</evidence>
<name>A0AAE2C8I6_9LAMI</name>
<protein>
    <submittedName>
        <fullName evidence="12">Receptor protein kinase-like protein ZAR1</fullName>
    </submittedName>
</protein>
<dbReference type="InterPro" id="IPR011009">
    <property type="entry name" value="Kinase-like_dom_sf"/>
</dbReference>
<keyword evidence="12" id="KW-0418">Kinase</keyword>
<dbReference type="EMBL" id="JACGWO010000013">
    <property type="protein sequence ID" value="KAK4412999.1"/>
    <property type="molecule type" value="Genomic_DNA"/>
</dbReference>
<feature type="region of interest" description="Disordered" evidence="9">
    <location>
        <begin position="216"/>
        <end position="239"/>
    </location>
</feature>
<evidence type="ECO:0000256" key="10">
    <source>
        <dbReference type="SAM" id="Phobius"/>
    </source>
</evidence>
<keyword evidence="3 10" id="KW-0812">Transmembrane</keyword>
<evidence type="ECO:0000256" key="4">
    <source>
        <dbReference type="ARBA" id="ARBA00022729"/>
    </source>
</evidence>
<evidence type="ECO:0000313" key="12">
    <source>
        <dbReference type="EMBL" id="KAK4412999.1"/>
    </source>
</evidence>
<organism evidence="12 13">
    <name type="scientific">Sesamum alatum</name>
    <dbReference type="NCBI Taxonomy" id="300844"/>
    <lineage>
        <taxon>Eukaryota</taxon>
        <taxon>Viridiplantae</taxon>
        <taxon>Streptophyta</taxon>
        <taxon>Embryophyta</taxon>
        <taxon>Tracheophyta</taxon>
        <taxon>Spermatophyta</taxon>
        <taxon>Magnoliopsida</taxon>
        <taxon>eudicotyledons</taxon>
        <taxon>Gunneridae</taxon>
        <taxon>Pentapetalae</taxon>
        <taxon>asterids</taxon>
        <taxon>lamiids</taxon>
        <taxon>Lamiales</taxon>
        <taxon>Pedaliaceae</taxon>
        <taxon>Sesamum</taxon>
    </lineage>
</organism>
<gene>
    <name evidence="12" type="ORF">Salat_2947100</name>
</gene>
<reference evidence="12" key="1">
    <citation type="submission" date="2020-06" db="EMBL/GenBank/DDBJ databases">
        <authorList>
            <person name="Li T."/>
            <person name="Hu X."/>
            <person name="Zhang T."/>
            <person name="Song X."/>
            <person name="Zhang H."/>
            <person name="Dai N."/>
            <person name="Sheng W."/>
            <person name="Hou X."/>
            <person name="Wei L."/>
        </authorList>
    </citation>
    <scope>NUCLEOTIDE SEQUENCE</scope>
    <source>
        <strain evidence="12">3651</strain>
        <tissue evidence="12">Leaf</tissue>
    </source>
</reference>
<dbReference type="Gene3D" id="3.80.10.10">
    <property type="entry name" value="Ribonuclease Inhibitor"/>
    <property type="match status" value="1"/>
</dbReference>
<dbReference type="Gene3D" id="3.30.200.20">
    <property type="entry name" value="Phosphorylase Kinase, domain 1"/>
    <property type="match status" value="1"/>
</dbReference>
<dbReference type="Pfam" id="PF08263">
    <property type="entry name" value="LRRNT_2"/>
    <property type="match status" value="1"/>
</dbReference>
<proteinExistence type="predicted"/>
<dbReference type="FunFam" id="3.80.10.10:FF:000077">
    <property type="entry name" value="LRR receptor-like serine/threonine-protein kinase ERL1"/>
    <property type="match status" value="1"/>
</dbReference>
<feature type="transmembrane region" description="Helical" evidence="10">
    <location>
        <begin position="250"/>
        <end position="273"/>
    </location>
</feature>
<evidence type="ECO:0000256" key="2">
    <source>
        <dbReference type="ARBA" id="ARBA00022614"/>
    </source>
</evidence>
<keyword evidence="12" id="KW-0808">Transferase</keyword>
<comment type="caution">
    <text evidence="12">The sequence shown here is derived from an EMBL/GenBank/DDBJ whole genome shotgun (WGS) entry which is preliminary data.</text>
</comment>
<keyword evidence="6 10" id="KW-1133">Transmembrane helix</keyword>
<dbReference type="GO" id="GO:0016020">
    <property type="term" value="C:membrane"/>
    <property type="evidence" value="ECO:0007669"/>
    <property type="project" value="UniProtKB-SubCell"/>
</dbReference>
<keyword evidence="7 10" id="KW-0472">Membrane</keyword>
<dbReference type="InterPro" id="IPR013210">
    <property type="entry name" value="LRR_N_plant-typ"/>
</dbReference>
<evidence type="ECO:0000313" key="13">
    <source>
        <dbReference type="Proteomes" id="UP001293254"/>
    </source>
</evidence>
<dbReference type="PANTHER" id="PTHR48007">
    <property type="entry name" value="LEUCINE-RICH REPEAT RECEPTOR-LIKE PROTEIN KINASE PXC1"/>
    <property type="match status" value="1"/>
</dbReference>
<dbReference type="Pfam" id="PF07714">
    <property type="entry name" value="PK_Tyr_Ser-Thr"/>
    <property type="match status" value="1"/>
</dbReference>
<dbReference type="InterPro" id="IPR001611">
    <property type="entry name" value="Leu-rich_rpt"/>
</dbReference>
<evidence type="ECO:0000259" key="11">
    <source>
        <dbReference type="PROSITE" id="PS50011"/>
    </source>
</evidence>
<accession>A0AAE2C8I6</accession>
<feature type="domain" description="Protein kinase" evidence="11">
    <location>
        <begin position="323"/>
        <end position="633"/>
    </location>
</feature>
<evidence type="ECO:0000256" key="3">
    <source>
        <dbReference type="ARBA" id="ARBA00022692"/>
    </source>
</evidence>
<evidence type="ECO:0000256" key="1">
    <source>
        <dbReference type="ARBA" id="ARBA00004479"/>
    </source>
</evidence>
<dbReference type="Gene3D" id="1.10.510.10">
    <property type="entry name" value="Transferase(Phosphotransferase) domain 1"/>
    <property type="match status" value="1"/>
</dbReference>
<keyword evidence="2" id="KW-0433">Leucine-rich repeat</keyword>
<dbReference type="InterPro" id="IPR000719">
    <property type="entry name" value="Prot_kinase_dom"/>
</dbReference>
<keyword evidence="4" id="KW-0732">Signal</keyword>
<dbReference type="InterPro" id="IPR046959">
    <property type="entry name" value="PRK1-6/SRF4-like"/>
</dbReference>
<keyword evidence="8" id="KW-0325">Glycoprotein</keyword>
<dbReference type="SUPFAM" id="SSF56112">
    <property type="entry name" value="Protein kinase-like (PK-like)"/>
    <property type="match status" value="1"/>
</dbReference>